<dbReference type="EMBL" id="CAJVPT010072088">
    <property type="protein sequence ID" value="CAG8781361.1"/>
    <property type="molecule type" value="Genomic_DNA"/>
</dbReference>
<feature type="non-terminal residue" evidence="1">
    <location>
        <position position="1"/>
    </location>
</feature>
<evidence type="ECO:0000313" key="1">
    <source>
        <dbReference type="EMBL" id="CAG8781361.1"/>
    </source>
</evidence>
<keyword evidence="2" id="KW-1185">Reference proteome</keyword>
<gene>
    <name evidence="1" type="ORF">ACOLOM_LOCUS14336</name>
</gene>
<proteinExistence type="predicted"/>
<name>A0ACA9R998_9GLOM</name>
<comment type="caution">
    <text evidence="1">The sequence shown here is derived from an EMBL/GenBank/DDBJ whole genome shotgun (WGS) entry which is preliminary data.</text>
</comment>
<feature type="non-terminal residue" evidence="1">
    <location>
        <position position="162"/>
    </location>
</feature>
<reference evidence="1" key="1">
    <citation type="submission" date="2021-06" db="EMBL/GenBank/DDBJ databases">
        <authorList>
            <person name="Kallberg Y."/>
            <person name="Tangrot J."/>
            <person name="Rosling A."/>
        </authorList>
    </citation>
    <scope>NUCLEOTIDE SEQUENCE</scope>
    <source>
        <strain evidence="1">CL356</strain>
    </source>
</reference>
<accession>A0ACA9R998</accession>
<dbReference type="Proteomes" id="UP000789525">
    <property type="component" value="Unassembled WGS sequence"/>
</dbReference>
<evidence type="ECO:0000313" key="2">
    <source>
        <dbReference type="Proteomes" id="UP000789525"/>
    </source>
</evidence>
<organism evidence="1 2">
    <name type="scientific">Acaulospora colombiana</name>
    <dbReference type="NCBI Taxonomy" id="27376"/>
    <lineage>
        <taxon>Eukaryota</taxon>
        <taxon>Fungi</taxon>
        <taxon>Fungi incertae sedis</taxon>
        <taxon>Mucoromycota</taxon>
        <taxon>Glomeromycotina</taxon>
        <taxon>Glomeromycetes</taxon>
        <taxon>Diversisporales</taxon>
        <taxon>Acaulosporaceae</taxon>
        <taxon>Acaulospora</taxon>
    </lineage>
</organism>
<protein>
    <submittedName>
        <fullName evidence="1">12555_t:CDS:1</fullName>
    </submittedName>
</protein>
<sequence length="162" mass="17730">GGLEFVSRAATIDDPFFTARPPNHPHELSGIQVMSIDILPSEIPLDSSKHFSNKLFPYLRSLIRSEQGKPLDHEDVSNLDVLERGTIVSGGLLREHHTWLSARLSGSSGVSASRSMPSTKMTENPTKSPIQRKKKVLLLGSGMVAKPAVDHISSRKDIEVIV</sequence>